<evidence type="ECO:0000313" key="1">
    <source>
        <dbReference type="EMBL" id="OAF56903.1"/>
    </source>
</evidence>
<accession>A0A177A6Y0</accession>
<dbReference type="GeneID" id="36289943"/>
<protein>
    <submittedName>
        <fullName evidence="1">Uncharacterized protein</fullName>
    </submittedName>
</protein>
<name>A0A177A6Y0_9PEZI</name>
<dbReference type="Proteomes" id="UP000077154">
    <property type="component" value="Unassembled WGS sequence"/>
</dbReference>
<sequence length="108" mass="12009">MKLDSFYGYVPKSDVVGVEVIDADLDRIQHEIGMLSPMDRPSEGAKLSLLFRIMRARGSRYDAVITQIKLSKGQSYDSAIGEIANFERHLIAPKPQKETALRAGGIRC</sequence>
<dbReference type="EMBL" id="KV441402">
    <property type="protein sequence ID" value="OAF56903.1"/>
    <property type="molecule type" value="Genomic_DNA"/>
</dbReference>
<dbReference type="RefSeq" id="XP_024322194.1">
    <property type="nucleotide sequence ID" value="XM_024470476.1"/>
</dbReference>
<proteinExistence type="predicted"/>
<dbReference type="AlphaFoldDB" id="A0A177A6Y0"/>
<gene>
    <name evidence="1" type="ORF">VC83_06892</name>
</gene>
<organism evidence="1">
    <name type="scientific">Pseudogymnoascus destructans</name>
    <dbReference type="NCBI Taxonomy" id="655981"/>
    <lineage>
        <taxon>Eukaryota</taxon>
        <taxon>Fungi</taxon>
        <taxon>Dikarya</taxon>
        <taxon>Ascomycota</taxon>
        <taxon>Pezizomycotina</taxon>
        <taxon>Leotiomycetes</taxon>
        <taxon>Thelebolales</taxon>
        <taxon>Thelebolaceae</taxon>
        <taxon>Pseudogymnoascus</taxon>
    </lineage>
</organism>
<reference evidence="1" key="1">
    <citation type="submission" date="2016-03" db="EMBL/GenBank/DDBJ databases">
        <title>Updated assembly of Pseudogymnoascus destructans, the fungus causing white-nose syndrome of bats.</title>
        <authorList>
            <person name="Palmer J.M."/>
            <person name="Drees K.P."/>
            <person name="Foster J.T."/>
            <person name="Lindner D.L."/>
        </authorList>
    </citation>
    <scope>NUCLEOTIDE SEQUENCE [LARGE SCALE GENOMIC DNA]</scope>
    <source>
        <strain evidence="1">20631-21</strain>
    </source>
</reference>